<comment type="cofactor">
    <cofactor evidence="4">
        <name>Zn(2+)</name>
        <dbReference type="ChEBI" id="CHEBI:29105"/>
    </cofactor>
</comment>
<dbReference type="Pfam" id="PF00194">
    <property type="entry name" value="Carb_anhydrase"/>
    <property type="match status" value="1"/>
</dbReference>
<protein>
    <recommendedName>
        <fullName evidence="4">Carbonic anhydrase</fullName>
        <ecNumber evidence="4">4.2.1.1</ecNumber>
    </recommendedName>
</protein>
<dbReference type="PANTHER" id="PTHR18952:SF270">
    <property type="entry name" value="CARBONIC ANHYDRASE"/>
    <property type="match status" value="1"/>
</dbReference>
<dbReference type="SMART" id="SM01057">
    <property type="entry name" value="Carb_anhydrase"/>
    <property type="match status" value="1"/>
</dbReference>
<dbReference type="EC" id="4.2.1.1" evidence="4"/>
<comment type="similarity">
    <text evidence="1 4">Belongs to the alpha-carbonic anhydrase family.</text>
</comment>
<feature type="signal peptide" evidence="4">
    <location>
        <begin position="1"/>
        <end position="23"/>
    </location>
</feature>
<organism evidence="6">
    <name type="scientific">Corethrella appendiculata</name>
    <dbReference type="NCBI Taxonomy" id="1370023"/>
    <lineage>
        <taxon>Eukaryota</taxon>
        <taxon>Metazoa</taxon>
        <taxon>Ecdysozoa</taxon>
        <taxon>Arthropoda</taxon>
        <taxon>Hexapoda</taxon>
        <taxon>Insecta</taxon>
        <taxon>Pterygota</taxon>
        <taxon>Neoptera</taxon>
        <taxon>Endopterygota</taxon>
        <taxon>Diptera</taxon>
        <taxon>Nematocera</taxon>
        <taxon>Culicoidea</taxon>
        <taxon>Chaoboridae</taxon>
        <taxon>Corethrella</taxon>
    </lineage>
</organism>
<dbReference type="GO" id="GO:0005737">
    <property type="term" value="C:cytoplasm"/>
    <property type="evidence" value="ECO:0007669"/>
    <property type="project" value="TreeGrafter"/>
</dbReference>
<keyword evidence="3 4" id="KW-0862">Zinc</keyword>
<comment type="catalytic activity">
    <reaction evidence="4">
        <text>hydrogencarbonate + H(+) = CO2 + H2O</text>
        <dbReference type="Rhea" id="RHEA:10748"/>
        <dbReference type="ChEBI" id="CHEBI:15377"/>
        <dbReference type="ChEBI" id="CHEBI:15378"/>
        <dbReference type="ChEBI" id="CHEBI:16526"/>
        <dbReference type="ChEBI" id="CHEBI:17544"/>
        <dbReference type="EC" id="4.2.1.1"/>
    </reaction>
</comment>
<dbReference type="InterPro" id="IPR018338">
    <property type="entry name" value="Carbonic_anhydrase_a-class_CS"/>
</dbReference>
<dbReference type="InterPro" id="IPR036398">
    <property type="entry name" value="CA_dom_sf"/>
</dbReference>
<dbReference type="GO" id="GO:0008270">
    <property type="term" value="F:zinc ion binding"/>
    <property type="evidence" value="ECO:0007669"/>
    <property type="project" value="UniProtKB-UniRule"/>
</dbReference>
<dbReference type="EMBL" id="GANO01000485">
    <property type="protein sequence ID" value="JAB59386.1"/>
    <property type="molecule type" value="mRNA"/>
</dbReference>
<dbReference type="SUPFAM" id="SSF51069">
    <property type="entry name" value="Carbonic anhydrase"/>
    <property type="match status" value="1"/>
</dbReference>
<dbReference type="PANTHER" id="PTHR18952">
    <property type="entry name" value="CARBONIC ANHYDRASE"/>
    <property type="match status" value="1"/>
</dbReference>
<feature type="chain" id="PRO_5025073600" description="Carbonic anhydrase" evidence="4">
    <location>
        <begin position="24"/>
        <end position="311"/>
    </location>
</feature>
<dbReference type="AlphaFoldDB" id="U5EY71"/>
<evidence type="ECO:0000256" key="2">
    <source>
        <dbReference type="ARBA" id="ARBA00022723"/>
    </source>
</evidence>
<evidence type="ECO:0000256" key="1">
    <source>
        <dbReference type="ARBA" id="ARBA00010718"/>
    </source>
</evidence>
<dbReference type="InterPro" id="IPR023561">
    <property type="entry name" value="Carbonic_anhydrase_a-class"/>
</dbReference>
<name>U5EY71_9DIPT</name>
<keyword evidence="4" id="KW-0732">Signal</keyword>
<dbReference type="Gene3D" id="3.10.200.10">
    <property type="entry name" value="Alpha carbonic anhydrase"/>
    <property type="match status" value="1"/>
</dbReference>
<evidence type="ECO:0000259" key="5">
    <source>
        <dbReference type="PROSITE" id="PS51144"/>
    </source>
</evidence>
<accession>U5EY71</accession>
<keyword evidence="2 4" id="KW-0479">Metal-binding</keyword>
<dbReference type="InterPro" id="IPR001148">
    <property type="entry name" value="CA_dom"/>
</dbReference>
<proteinExistence type="evidence at transcript level"/>
<evidence type="ECO:0000313" key="6">
    <source>
        <dbReference type="EMBL" id="JAB59386.1"/>
    </source>
</evidence>
<keyword evidence="4" id="KW-0456">Lyase</keyword>
<reference evidence="6" key="1">
    <citation type="journal article" date="2014" name="Insect Biochem. Mol. Biol.">
        <title>An insight into the sialome of the frog biting fly, Corethrella appendiculata.</title>
        <authorList>
            <person name="Ribeiro J.M.C."/>
            <person name="Chagas A.C."/>
            <person name="Pham V.M."/>
            <person name="Lounibos L.P."/>
            <person name="Calvo E."/>
        </authorList>
    </citation>
    <scope>NUCLEOTIDE SEQUENCE</scope>
    <source>
        <tissue evidence="6">Salivary glands</tissue>
    </source>
</reference>
<dbReference type="PROSITE" id="PS00162">
    <property type="entry name" value="ALPHA_CA_1"/>
    <property type="match status" value="1"/>
</dbReference>
<dbReference type="CDD" id="cd00326">
    <property type="entry name" value="alpha_CA"/>
    <property type="match status" value="1"/>
</dbReference>
<sequence length="311" mass="34462">MLIMRNYIFCAIILTVTLSTVLADEHWHYPTPGSNGVIDEAEHWGGKCDTGKRQSPVDLTYEASVKGAYAPFSFRNYVNPIRKAKITNTGHSIQINNNDNNVLIVGGGLPGTYVLDQLHFHWGSEHTIQAIRYGLELHIVHHDTRFANIQEASNIHNGIAVLGILFHVSAHPNPDLEIILNSAEPIKGNVSGQAPLVEKVSPYRLLPNDTTTYFRYDGSLTTPGCGEAVIWTVFTHSLPISLDQVERFKTIKTEDGHELLVNFRSLQPLNARALVYVTPGEDPVDNSAIKSSAISFTILMIVSAIFQHFLL</sequence>
<dbReference type="GO" id="GO:0004089">
    <property type="term" value="F:carbonate dehydratase activity"/>
    <property type="evidence" value="ECO:0007669"/>
    <property type="project" value="UniProtKB-UniRule"/>
</dbReference>
<comment type="function">
    <text evidence="4">Reversible hydration of carbon dioxide.</text>
</comment>
<feature type="domain" description="Alpha-carbonic anhydrase" evidence="5">
    <location>
        <begin position="25"/>
        <end position="278"/>
    </location>
</feature>
<evidence type="ECO:0000256" key="4">
    <source>
        <dbReference type="RuleBase" id="RU367011"/>
    </source>
</evidence>
<evidence type="ECO:0000256" key="3">
    <source>
        <dbReference type="ARBA" id="ARBA00022833"/>
    </source>
</evidence>
<dbReference type="PROSITE" id="PS51144">
    <property type="entry name" value="ALPHA_CA_2"/>
    <property type="match status" value="1"/>
</dbReference>